<evidence type="ECO:0000259" key="1">
    <source>
        <dbReference type="PROSITE" id="PS50853"/>
    </source>
</evidence>
<dbReference type="OrthoDB" id="152385at2759"/>
<evidence type="ECO:0000313" key="2">
    <source>
        <dbReference type="EMBL" id="CAD7651143.1"/>
    </source>
</evidence>
<dbReference type="AlphaFoldDB" id="A0A7R9M054"/>
<reference evidence="2" key="1">
    <citation type="submission" date="2020-11" db="EMBL/GenBank/DDBJ databases">
        <authorList>
            <person name="Tran Van P."/>
        </authorList>
    </citation>
    <scope>NUCLEOTIDE SEQUENCE</scope>
</reference>
<accession>A0A7R9M054</accession>
<evidence type="ECO:0000313" key="3">
    <source>
        <dbReference type="Proteomes" id="UP000759131"/>
    </source>
</evidence>
<dbReference type="EMBL" id="OC910362">
    <property type="protein sequence ID" value="CAD7651143.1"/>
    <property type="molecule type" value="Genomic_DNA"/>
</dbReference>
<protein>
    <recommendedName>
        <fullName evidence="1">Fibronectin type-III domain-containing protein</fullName>
    </recommendedName>
</protein>
<feature type="non-terminal residue" evidence="2">
    <location>
        <position position="1"/>
    </location>
</feature>
<dbReference type="Gene3D" id="2.60.40.10">
    <property type="entry name" value="Immunoglobulins"/>
    <property type="match status" value="2"/>
</dbReference>
<feature type="non-terminal residue" evidence="2">
    <location>
        <position position="94"/>
    </location>
</feature>
<dbReference type="CDD" id="cd00063">
    <property type="entry name" value="FN3"/>
    <property type="match status" value="1"/>
</dbReference>
<dbReference type="SUPFAM" id="SSF48726">
    <property type="entry name" value="Immunoglobulin"/>
    <property type="match status" value="1"/>
</dbReference>
<dbReference type="Proteomes" id="UP000759131">
    <property type="component" value="Unassembled WGS sequence"/>
</dbReference>
<dbReference type="EMBL" id="CAJPIZ010055787">
    <property type="protein sequence ID" value="CAG2123263.1"/>
    <property type="molecule type" value="Genomic_DNA"/>
</dbReference>
<dbReference type="InterPro" id="IPR036179">
    <property type="entry name" value="Ig-like_dom_sf"/>
</dbReference>
<dbReference type="PROSITE" id="PS50853">
    <property type="entry name" value="FN3"/>
    <property type="match status" value="1"/>
</dbReference>
<dbReference type="InterPro" id="IPR013783">
    <property type="entry name" value="Ig-like_fold"/>
</dbReference>
<proteinExistence type="predicted"/>
<name>A0A7R9M054_9ACAR</name>
<sequence length="94" mass="10557">KDKLTFNPRDDPRYELLEAIVSEGIKSEIVIRNADRRDSALFSCVTTNAYGHDDTNIQLIMQEPPDAPSDLKILEHDGRSARISWSPPYSGNSP</sequence>
<gene>
    <name evidence="2" type="ORF">OSB1V03_LOCUS23208</name>
</gene>
<dbReference type="InterPro" id="IPR003961">
    <property type="entry name" value="FN3_dom"/>
</dbReference>
<feature type="domain" description="Fibronectin type-III" evidence="1">
    <location>
        <begin position="67"/>
        <end position="94"/>
    </location>
</feature>
<organism evidence="2">
    <name type="scientific">Medioppia subpectinata</name>
    <dbReference type="NCBI Taxonomy" id="1979941"/>
    <lineage>
        <taxon>Eukaryota</taxon>
        <taxon>Metazoa</taxon>
        <taxon>Ecdysozoa</taxon>
        <taxon>Arthropoda</taxon>
        <taxon>Chelicerata</taxon>
        <taxon>Arachnida</taxon>
        <taxon>Acari</taxon>
        <taxon>Acariformes</taxon>
        <taxon>Sarcoptiformes</taxon>
        <taxon>Oribatida</taxon>
        <taxon>Brachypylina</taxon>
        <taxon>Oppioidea</taxon>
        <taxon>Oppiidae</taxon>
        <taxon>Medioppia</taxon>
    </lineage>
</organism>
<keyword evidence="3" id="KW-1185">Reference proteome</keyword>